<dbReference type="AlphaFoldDB" id="A0A6B4IJS6"/>
<accession>A0A6B4IJS6</accession>
<evidence type="ECO:0000313" key="1">
    <source>
        <dbReference type="EMBL" id="NFG17719.1"/>
    </source>
</evidence>
<dbReference type="Proteomes" id="UP000478995">
    <property type="component" value="Unassembled WGS sequence"/>
</dbReference>
<dbReference type="EMBL" id="SWOY01000004">
    <property type="protein sequence ID" value="NFG17719.1"/>
    <property type="molecule type" value="Genomic_DNA"/>
</dbReference>
<proteinExistence type="predicted"/>
<evidence type="ECO:0000313" key="2">
    <source>
        <dbReference type="Proteomes" id="UP000478995"/>
    </source>
</evidence>
<dbReference type="RefSeq" id="WP_033048678.1">
    <property type="nucleotide sequence ID" value="NZ_CP013246.1"/>
</dbReference>
<name>A0A6B4IJS6_CLOBO</name>
<organism evidence="1 2">
    <name type="scientific">Clostridium botulinum</name>
    <dbReference type="NCBI Taxonomy" id="1491"/>
    <lineage>
        <taxon>Bacteria</taxon>
        <taxon>Bacillati</taxon>
        <taxon>Bacillota</taxon>
        <taxon>Clostridia</taxon>
        <taxon>Eubacteriales</taxon>
        <taxon>Clostridiaceae</taxon>
        <taxon>Clostridium</taxon>
    </lineage>
</organism>
<comment type="caution">
    <text evidence="1">The sequence shown here is derived from an EMBL/GenBank/DDBJ whole genome shotgun (WGS) entry which is preliminary data.</text>
</comment>
<protein>
    <submittedName>
        <fullName evidence="1">Uncharacterized protein</fullName>
    </submittedName>
</protein>
<sequence>MYNSSLKSSFKMISLFYFGNFSIRQAIMIVALAEILALSTLMGYISLKTEKTTISIASGVSLSTF</sequence>
<gene>
    <name evidence="1" type="ORF">FC794_13165</name>
</gene>
<reference evidence="1 2" key="1">
    <citation type="submission" date="2019-04" db="EMBL/GenBank/DDBJ databases">
        <title>Genome sequencing of Clostridium botulinum Groups I-IV and Clostridium butyricum.</title>
        <authorList>
            <person name="Brunt J."/>
            <person name="Van Vliet A.H.M."/>
            <person name="Stringer S.C."/>
            <person name="Carter A.T."/>
            <person name="Peck M.W."/>
        </authorList>
    </citation>
    <scope>NUCLEOTIDE SEQUENCE [LARGE SCALE GENOMIC DNA]</scope>
    <source>
        <strain evidence="1 2">IFR 18/037</strain>
    </source>
</reference>